<evidence type="ECO:0000256" key="3">
    <source>
        <dbReference type="RuleBase" id="RU000461"/>
    </source>
</evidence>
<dbReference type="EMBL" id="BAAAUD010000034">
    <property type="protein sequence ID" value="GAA2943595.1"/>
    <property type="molecule type" value="Genomic_DNA"/>
</dbReference>
<accession>A0ABP6JSZ1</accession>
<sequence>MTEMAAITLSSLDTEGFNHQIRTSPLDMMTRLHEEGTVCVIRSGEKHRLIVTSEPELAAAALAHGSRNHRELLRQLVGSGLFVVTSGEQWRRRRGLLRPMFAARAVAELHGLVIEATEDFVQRQLLPSAAQSIDLAETFQQLSIEIILRLVEPELTGPELAELTSALHAAVGYLDTRLFAPEKVEETDHDRFAADRAVLEDFIDERAARHTCPVTGRGLLADLVAALREDGQEADTGQALREELLSVFVAGVETMGTLLTWIFHNMAAHPETRDRALREVLAEDLRQLSDLPSLPSGTLPYTRAVVEESLRLHPPAWALFRRIDAPLEAAGIRLEVDDVVMSSTWAIHRSPELWDAPQEFRPERFLGERPPAQQYFPFGAGPHQCLGRQFSLLEAQVASATILSHGTLDVDVPPEGTGLRPTIALAPHPHPRARFLPHTADTARGGAR</sequence>
<dbReference type="Proteomes" id="UP001500403">
    <property type="component" value="Unassembled WGS sequence"/>
</dbReference>
<evidence type="ECO:0000256" key="2">
    <source>
        <dbReference type="ARBA" id="ARBA00010617"/>
    </source>
</evidence>
<evidence type="ECO:0000313" key="4">
    <source>
        <dbReference type="EMBL" id="GAA2943595.1"/>
    </source>
</evidence>
<dbReference type="Pfam" id="PF00067">
    <property type="entry name" value="p450"/>
    <property type="match status" value="1"/>
</dbReference>
<organism evidence="4 5">
    <name type="scientific">Streptomyces enissocaesilis</name>
    <dbReference type="NCBI Taxonomy" id="332589"/>
    <lineage>
        <taxon>Bacteria</taxon>
        <taxon>Bacillati</taxon>
        <taxon>Actinomycetota</taxon>
        <taxon>Actinomycetes</taxon>
        <taxon>Kitasatosporales</taxon>
        <taxon>Streptomycetaceae</taxon>
        <taxon>Streptomyces</taxon>
        <taxon>Streptomyces rochei group</taxon>
    </lineage>
</organism>
<dbReference type="PRINTS" id="PR00463">
    <property type="entry name" value="EP450I"/>
</dbReference>
<keyword evidence="3" id="KW-0408">Iron</keyword>
<comment type="cofactor">
    <cofactor evidence="1">
        <name>heme</name>
        <dbReference type="ChEBI" id="CHEBI:30413"/>
    </cofactor>
</comment>
<name>A0ABP6JSZ1_9ACTN</name>
<gene>
    <name evidence="4" type="ORF">GCM10010446_31070</name>
</gene>
<dbReference type="PROSITE" id="PS00086">
    <property type="entry name" value="CYTOCHROME_P450"/>
    <property type="match status" value="1"/>
</dbReference>
<evidence type="ECO:0000313" key="5">
    <source>
        <dbReference type="Proteomes" id="UP001500403"/>
    </source>
</evidence>
<reference evidence="5" key="1">
    <citation type="journal article" date="2019" name="Int. J. Syst. Evol. Microbiol.">
        <title>The Global Catalogue of Microorganisms (GCM) 10K type strain sequencing project: providing services to taxonomists for standard genome sequencing and annotation.</title>
        <authorList>
            <consortium name="The Broad Institute Genomics Platform"/>
            <consortium name="The Broad Institute Genome Sequencing Center for Infectious Disease"/>
            <person name="Wu L."/>
            <person name="Ma J."/>
        </authorList>
    </citation>
    <scope>NUCLEOTIDE SEQUENCE [LARGE SCALE GENOMIC DNA]</scope>
    <source>
        <strain evidence="5">JCM 9088</strain>
    </source>
</reference>
<dbReference type="PANTHER" id="PTHR24305">
    <property type="entry name" value="CYTOCHROME P450"/>
    <property type="match status" value="1"/>
</dbReference>
<dbReference type="InterPro" id="IPR036396">
    <property type="entry name" value="Cyt_P450_sf"/>
</dbReference>
<evidence type="ECO:0000256" key="1">
    <source>
        <dbReference type="ARBA" id="ARBA00001971"/>
    </source>
</evidence>
<dbReference type="InterPro" id="IPR017972">
    <property type="entry name" value="Cyt_P450_CS"/>
</dbReference>
<comment type="caution">
    <text evidence="4">The sequence shown here is derived from an EMBL/GenBank/DDBJ whole genome shotgun (WGS) entry which is preliminary data.</text>
</comment>
<keyword evidence="3" id="KW-0349">Heme</keyword>
<proteinExistence type="inferred from homology"/>
<dbReference type="SUPFAM" id="SSF48264">
    <property type="entry name" value="Cytochrome P450"/>
    <property type="match status" value="1"/>
</dbReference>
<dbReference type="InterPro" id="IPR001128">
    <property type="entry name" value="Cyt_P450"/>
</dbReference>
<dbReference type="InterPro" id="IPR002401">
    <property type="entry name" value="Cyt_P450_E_grp-I"/>
</dbReference>
<dbReference type="PRINTS" id="PR00385">
    <property type="entry name" value="P450"/>
</dbReference>
<keyword evidence="3" id="KW-0560">Oxidoreductase</keyword>
<dbReference type="Gene3D" id="1.10.630.10">
    <property type="entry name" value="Cytochrome P450"/>
    <property type="match status" value="1"/>
</dbReference>
<keyword evidence="5" id="KW-1185">Reference proteome</keyword>
<dbReference type="PANTHER" id="PTHR24305:SF166">
    <property type="entry name" value="CYTOCHROME P450 12A4, MITOCHONDRIAL-RELATED"/>
    <property type="match status" value="1"/>
</dbReference>
<keyword evidence="3" id="KW-0479">Metal-binding</keyword>
<comment type="similarity">
    <text evidence="2 3">Belongs to the cytochrome P450 family.</text>
</comment>
<protein>
    <submittedName>
        <fullName evidence="4">Cytochrome P450</fullName>
    </submittedName>
</protein>
<keyword evidence="3" id="KW-0503">Monooxygenase</keyword>
<dbReference type="InterPro" id="IPR050121">
    <property type="entry name" value="Cytochrome_P450_monoxygenase"/>
</dbReference>